<evidence type="ECO:0000313" key="9">
    <source>
        <dbReference type="EMBL" id="BCJ93139.1"/>
    </source>
</evidence>
<dbReference type="InterPro" id="IPR025857">
    <property type="entry name" value="MacB_PCD"/>
</dbReference>
<dbReference type="AlphaFoldDB" id="A0A6S6QVP2"/>
<keyword evidence="5" id="KW-0472">Membrane</keyword>
<organism evidence="9 10">
    <name type="scientific">Anaerocolumna cellulosilytica</name>
    <dbReference type="NCBI Taxonomy" id="433286"/>
    <lineage>
        <taxon>Bacteria</taxon>
        <taxon>Bacillati</taxon>
        <taxon>Bacillota</taxon>
        <taxon>Clostridia</taxon>
        <taxon>Lachnospirales</taxon>
        <taxon>Lachnospiraceae</taxon>
        <taxon>Anaerocolumna</taxon>
    </lineage>
</organism>
<dbReference type="GO" id="GO:0005886">
    <property type="term" value="C:plasma membrane"/>
    <property type="evidence" value="ECO:0007669"/>
    <property type="project" value="UniProtKB-SubCell"/>
</dbReference>
<evidence type="ECO:0000256" key="4">
    <source>
        <dbReference type="ARBA" id="ARBA00022989"/>
    </source>
</evidence>
<evidence type="ECO:0000256" key="2">
    <source>
        <dbReference type="ARBA" id="ARBA00022475"/>
    </source>
</evidence>
<dbReference type="Pfam" id="PF02687">
    <property type="entry name" value="FtsX"/>
    <property type="match status" value="1"/>
</dbReference>
<comment type="subcellular location">
    <subcellularLocation>
        <location evidence="1">Cell membrane</location>
        <topology evidence="1">Multi-pass membrane protein</topology>
    </subcellularLocation>
</comment>
<dbReference type="KEGG" id="acel:acsn021_07080"/>
<protein>
    <submittedName>
        <fullName evidence="9">ABC transporter permease</fullName>
    </submittedName>
</protein>
<evidence type="ECO:0000313" key="10">
    <source>
        <dbReference type="Proteomes" id="UP000515561"/>
    </source>
</evidence>
<keyword evidence="2" id="KW-1003">Cell membrane</keyword>
<feature type="domain" description="ABC3 transporter permease C-terminal" evidence="7">
    <location>
        <begin position="307"/>
        <end position="436"/>
    </location>
</feature>
<evidence type="ECO:0000256" key="5">
    <source>
        <dbReference type="ARBA" id="ARBA00023136"/>
    </source>
</evidence>
<proteinExistence type="inferred from homology"/>
<dbReference type="InterPro" id="IPR050250">
    <property type="entry name" value="Macrolide_Exporter_MacB"/>
</dbReference>
<dbReference type="Pfam" id="PF12704">
    <property type="entry name" value="MacB_PCD"/>
    <property type="match status" value="1"/>
</dbReference>
<evidence type="ECO:0000256" key="1">
    <source>
        <dbReference type="ARBA" id="ARBA00004651"/>
    </source>
</evidence>
<accession>A0A6S6QVP2</accession>
<dbReference type="PANTHER" id="PTHR30572:SF4">
    <property type="entry name" value="ABC TRANSPORTER PERMEASE YTRF"/>
    <property type="match status" value="1"/>
</dbReference>
<evidence type="ECO:0000256" key="6">
    <source>
        <dbReference type="ARBA" id="ARBA00038076"/>
    </source>
</evidence>
<dbReference type="RefSeq" id="WP_184095794.1">
    <property type="nucleotide sequence ID" value="NZ_AP023367.1"/>
</dbReference>
<keyword evidence="3" id="KW-0812">Transmembrane</keyword>
<dbReference type="InterPro" id="IPR003838">
    <property type="entry name" value="ABC3_permease_C"/>
</dbReference>
<dbReference type="Proteomes" id="UP000515561">
    <property type="component" value="Chromosome"/>
</dbReference>
<keyword evidence="4" id="KW-1133">Transmembrane helix</keyword>
<evidence type="ECO:0000256" key="3">
    <source>
        <dbReference type="ARBA" id="ARBA00022692"/>
    </source>
</evidence>
<gene>
    <name evidence="9" type="ORF">acsn021_07080</name>
</gene>
<reference evidence="9 10" key="1">
    <citation type="journal article" date="2016" name="Int. J. Syst. Evol. Microbiol.">
        <title>Descriptions of Anaerotaenia torta gen. nov., sp. nov. and Anaerocolumna cellulosilytica gen. nov., sp. nov. isolated from a methanogenic reactor of cattle waste.</title>
        <authorList>
            <person name="Uek A."/>
            <person name="Ohtaki Y."/>
            <person name="Kaku N."/>
            <person name="Ueki K."/>
        </authorList>
    </citation>
    <scope>NUCLEOTIDE SEQUENCE [LARGE SCALE GENOMIC DNA]</scope>
    <source>
        <strain evidence="9 10">SN021</strain>
    </source>
</reference>
<feature type="domain" description="MacB-like periplasmic core" evidence="8">
    <location>
        <begin position="21"/>
        <end position="278"/>
    </location>
</feature>
<evidence type="ECO:0000259" key="8">
    <source>
        <dbReference type="Pfam" id="PF12704"/>
    </source>
</evidence>
<sequence>MRISDLIKMGLRNLSRRKARTALTIIGVIIGTLSIVVMISIGIGMNTNFKSQVMELGSLTTITVEKYANIMDSEGNYVSSKEQLMDDALVEQIKGLEHVKAVSPVLSGSMMLKSGKYENYTQVYAMDSSTLTEFDFPELTMGTYPTPEANHFIIFGSDVMKNFYNPNSRNYTTKEVDITKDKITLQFDSYRYAVNDKKKAFSLKVTDYAVMEQVNNYEYDYFCYMDINYFKSIYKKYLNTLKAEDRKKAKNAIESYERINITVDNIKNVTKVQDAIKELGFQTSSLAKILEPMQETSNMMQMVLGGIGAVAMLVSAINIANTMIMSIYERTKEIGIMKVLGCIIHDIKKLFLFEAGMIGLMGGIVGIILSYVASWAINKFGQPLFKALLSSSSMYSMESAKFSVIPLWLPLVAAGFAMLVGIVSGYYPANRATKISAIEAMKTDG</sequence>
<name>A0A6S6QVP2_9FIRM</name>
<comment type="similarity">
    <text evidence="6">Belongs to the ABC-4 integral membrane protein family.</text>
</comment>
<keyword evidence="10" id="KW-1185">Reference proteome</keyword>
<evidence type="ECO:0000259" key="7">
    <source>
        <dbReference type="Pfam" id="PF02687"/>
    </source>
</evidence>
<dbReference type="EMBL" id="AP023367">
    <property type="protein sequence ID" value="BCJ93139.1"/>
    <property type="molecule type" value="Genomic_DNA"/>
</dbReference>
<dbReference type="PANTHER" id="PTHR30572">
    <property type="entry name" value="MEMBRANE COMPONENT OF TRANSPORTER-RELATED"/>
    <property type="match status" value="1"/>
</dbReference>
<dbReference type="GO" id="GO:0022857">
    <property type="term" value="F:transmembrane transporter activity"/>
    <property type="evidence" value="ECO:0007669"/>
    <property type="project" value="TreeGrafter"/>
</dbReference>